<feature type="region of interest" description="Disordered" evidence="2">
    <location>
        <begin position="70"/>
        <end position="101"/>
    </location>
</feature>
<sequence length="137" mass="15799">MDSMILLSLLSNVICFYLIFILWKKLDQQGKTNQLDSTEDLAELLELFAQEMKEENARLQEIILQYSKEARSTNVSTSSEVQSEQVKTDSSAQFQHDNHPERNKVLLLAREGYNAEEIAKKLDRGKGEIELLLKFYA</sequence>
<dbReference type="EMBL" id="JAFHKS010000043">
    <property type="protein sequence ID" value="MBN3545820.1"/>
    <property type="molecule type" value="Genomic_DNA"/>
</dbReference>
<dbReference type="Pfam" id="PF19610">
    <property type="entry name" value="DUF6115"/>
    <property type="match status" value="1"/>
</dbReference>
<evidence type="ECO:0000313" key="4">
    <source>
        <dbReference type="EMBL" id="MBN3545820.1"/>
    </source>
</evidence>
<gene>
    <name evidence="4" type="ORF">JYA64_10985</name>
</gene>
<reference evidence="4 5" key="1">
    <citation type="submission" date="2021-01" db="EMBL/GenBank/DDBJ databases">
        <title>Genome Sequencing of Type Strains.</title>
        <authorList>
            <person name="Lemaire J.F."/>
            <person name="Inderbitzin P."/>
            <person name="Collins S.B."/>
            <person name="Wespe N."/>
            <person name="Knight-Connoni V."/>
        </authorList>
    </citation>
    <scope>NUCLEOTIDE SEQUENCE [LARGE SCALE GENOMIC DNA]</scope>
    <source>
        <strain evidence="4 5">DSM 14730</strain>
    </source>
</reference>
<accession>A0ABS2ZD01</accession>
<keyword evidence="3" id="KW-0812">Transmembrane</keyword>
<feature type="transmembrane region" description="Helical" evidence="3">
    <location>
        <begin position="6"/>
        <end position="23"/>
    </location>
</feature>
<keyword evidence="5" id="KW-1185">Reference proteome</keyword>
<dbReference type="InterPro" id="IPR046118">
    <property type="entry name" value="DUF6115"/>
</dbReference>
<keyword evidence="1" id="KW-0175">Coiled coil</keyword>
<proteinExistence type="predicted"/>
<comment type="caution">
    <text evidence="4">The sequence shown here is derived from an EMBL/GenBank/DDBJ whole genome shotgun (WGS) entry which is preliminary data.</text>
</comment>
<protein>
    <recommendedName>
        <fullName evidence="6">Swarming motility protein SwrB</fullName>
    </recommendedName>
</protein>
<keyword evidence="3" id="KW-0472">Membrane</keyword>
<keyword evidence="3" id="KW-1133">Transmembrane helix</keyword>
<name>A0ABS2ZD01_9BACL</name>
<evidence type="ECO:0000256" key="3">
    <source>
        <dbReference type="SAM" id="Phobius"/>
    </source>
</evidence>
<evidence type="ECO:0008006" key="6">
    <source>
        <dbReference type="Google" id="ProtNLM"/>
    </source>
</evidence>
<feature type="coiled-coil region" evidence="1">
    <location>
        <begin position="35"/>
        <end position="69"/>
    </location>
</feature>
<feature type="compositionally biased region" description="Low complexity" evidence="2">
    <location>
        <begin position="72"/>
        <end position="85"/>
    </location>
</feature>
<dbReference type="Proteomes" id="UP001319060">
    <property type="component" value="Unassembled WGS sequence"/>
</dbReference>
<evidence type="ECO:0000256" key="2">
    <source>
        <dbReference type="SAM" id="MobiDB-lite"/>
    </source>
</evidence>
<evidence type="ECO:0000256" key="1">
    <source>
        <dbReference type="SAM" id="Coils"/>
    </source>
</evidence>
<evidence type="ECO:0000313" key="5">
    <source>
        <dbReference type="Proteomes" id="UP001319060"/>
    </source>
</evidence>
<organism evidence="4 5">
    <name type="scientific">Fictibacillus barbaricus</name>
    <dbReference type="NCBI Taxonomy" id="182136"/>
    <lineage>
        <taxon>Bacteria</taxon>
        <taxon>Bacillati</taxon>
        <taxon>Bacillota</taxon>
        <taxon>Bacilli</taxon>
        <taxon>Bacillales</taxon>
        <taxon>Fictibacillaceae</taxon>
        <taxon>Fictibacillus</taxon>
    </lineage>
</organism>